<gene>
    <name evidence="2" type="ORF">SLS53_007810</name>
</gene>
<dbReference type="InterPro" id="IPR010730">
    <property type="entry name" value="HET"/>
</dbReference>
<comment type="caution">
    <text evidence="2">The sequence shown here is derived from an EMBL/GenBank/DDBJ whole genome shotgun (WGS) entry which is preliminary data.</text>
</comment>
<dbReference type="PANTHER" id="PTHR33112:SF10">
    <property type="entry name" value="TOL"/>
    <property type="match status" value="1"/>
</dbReference>
<dbReference type="Gene3D" id="1.10.510.10">
    <property type="entry name" value="Transferase(Phosphotransferase) domain 1"/>
    <property type="match status" value="1"/>
</dbReference>
<dbReference type="SMART" id="SM00220">
    <property type="entry name" value="S_TKc"/>
    <property type="match status" value="1"/>
</dbReference>
<accession>A0AAN9TZB3</accession>
<dbReference type="Proteomes" id="UP001320245">
    <property type="component" value="Unassembled WGS sequence"/>
</dbReference>
<organism evidence="2 3">
    <name type="scientific">Cytospora paraplurivora</name>
    <dbReference type="NCBI Taxonomy" id="2898453"/>
    <lineage>
        <taxon>Eukaryota</taxon>
        <taxon>Fungi</taxon>
        <taxon>Dikarya</taxon>
        <taxon>Ascomycota</taxon>
        <taxon>Pezizomycotina</taxon>
        <taxon>Sordariomycetes</taxon>
        <taxon>Sordariomycetidae</taxon>
        <taxon>Diaporthales</taxon>
        <taxon>Cytosporaceae</taxon>
        <taxon>Cytospora</taxon>
    </lineage>
</organism>
<dbReference type="PANTHER" id="PTHR33112">
    <property type="entry name" value="DOMAIN PROTEIN, PUTATIVE-RELATED"/>
    <property type="match status" value="1"/>
</dbReference>
<reference evidence="2 3" key="1">
    <citation type="journal article" date="2023" name="PLoS ONE">
        <title>Cytospora paraplurivora sp. nov. isolated from orchards with fruit tree decline syndrome in Ontario, Canada.</title>
        <authorList>
            <person name="Ilyukhin E."/>
            <person name="Nguyen H.D.T."/>
            <person name="Castle A.J."/>
            <person name="Ellouze W."/>
        </authorList>
    </citation>
    <scope>NUCLEOTIDE SEQUENCE [LARGE SCALE GENOMIC DNA]</scope>
    <source>
        <strain evidence="2 3">FDS-564</strain>
    </source>
</reference>
<proteinExistence type="predicted"/>
<dbReference type="GO" id="GO:0004672">
    <property type="term" value="F:protein kinase activity"/>
    <property type="evidence" value="ECO:0007669"/>
    <property type="project" value="InterPro"/>
</dbReference>
<dbReference type="Pfam" id="PF00069">
    <property type="entry name" value="Pkinase"/>
    <property type="match status" value="1"/>
</dbReference>
<keyword evidence="3" id="KW-1185">Reference proteome</keyword>
<evidence type="ECO:0000313" key="2">
    <source>
        <dbReference type="EMBL" id="KAK7734705.1"/>
    </source>
</evidence>
<dbReference type="AlphaFoldDB" id="A0AAN9TZB3"/>
<dbReference type="InterPro" id="IPR011009">
    <property type="entry name" value="Kinase-like_dom_sf"/>
</dbReference>
<evidence type="ECO:0000259" key="1">
    <source>
        <dbReference type="PROSITE" id="PS50011"/>
    </source>
</evidence>
<dbReference type="EMBL" id="JAJSPL020000042">
    <property type="protein sequence ID" value="KAK7734705.1"/>
    <property type="molecule type" value="Genomic_DNA"/>
</dbReference>
<dbReference type="SUPFAM" id="SSF56112">
    <property type="entry name" value="Protein kinase-like (PK-like)"/>
    <property type="match status" value="1"/>
</dbReference>
<dbReference type="InterPro" id="IPR008271">
    <property type="entry name" value="Ser/Thr_kinase_AS"/>
</dbReference>
<sequence length="1115" mass="124491">MANDSSSDEGDSLGDQIAEFYVESTFPQDSQQQIFLPHGLEDQIVTSNSIHHELYGGRKPLKTEQLDLINSILESAKKILIISRISGLRKRKLHRAMLHFKENGFVDTDLPVVISKNEPIHPLFPPKLWPALNKAAFLRDQWKLLAPVFPKKFLRLELQQDDIFPFTFVHPDSKTGTFGDVYQVTVHEAHQEEPMRKQNGDPANAAIKELKVLSQKDDPMYKEWEAEAKALEDTSGLGHPHVVQVRAIISKARRHYFMFQWADGGSLRDFYEKKPAPKLDAGLVRDVVRQILGLADALHALHNYKGEGSYRHGDLKPENILIFEDATAAGTWKIADMGLAKRHVAATEVRGPTSTRYGTPSYEPPEVVTMPSVARSRLYDIWSMGCITLELVIWLLYGDNALVAFNNSMRASSKHANPYWVFNHGDQGAKIHPKVAACIDYIKEDPECRGSTAIGDLLELVETKLLVVSLPKSGVAPRKASSADAQVDQAAGIEFRVDRADSSARLSVPTSTTGPFRATAEEFLKALQEIKRKGEGSKTYLFTGRTRGRFAIPSLQTLELAPQSASETKTLVVRPAQSPAAEEQNLLHAPSSRTQLNEVWDFPVDNVFATSVLGDGRIWAEVMSPGGQSSRTAQLCGTCRKMEFWAGEFLHTDKVLELERQSPFCDFCRLRRDLCKRLARGSKPVVHFDRLESTIRLNEDYPPVLTIHRDPGIVFANLPTTFQHAVAATRGLGVQYLWIDSLCIIQGPDGDFQNEAKRMEDVFSQADCVLAASSATGQWDGFLTPREARNYLTIQQNDRPTVYLCDYIDDFSKHVRGSYLNQRGWVLQERALARRTIYFTSKQTYWECGEGVRCETMTKMQNTLESFLGDPNFPKVAMESSRGGKIRLYQDLYMQYSRLAFTQPQDRPVAIAGLEQRLITSFGVQGGLGVFENRKAPGELRRSLLWHRAADVDSLEPINFRGHRGLAAGTRGPPTWSWMAYEGGIEYLDLPFGQVEWEKDDILATGTWSGKDGTAATVGLSVIARTIDTTTLTGEPGERIVFDVTNKKNRLSECVVLGRMLEPEKPVANRTHFVLLVTRASPAAHGEQIYHRVGVGSVPGTCIELDGPAARGKIV</sequence>
<name>A0AAN9TZB3_9PEZI</name>
<protein>
    <recommendedName>
        <fullName evidence="1">Protein kinase domain-containing protein</fullName>
    </recommendedName>
</protein>
<feature type="domain" description="Protein kinase" evidence="1">
    <location>
        <begin position="167"/>
        <end position="524"/>
    </location>
</feature>
<dbReference type="PROSITE" id="PS50011">
    <property type="entry name" value="PROTEIN_KINASE_DOM"/>
    <property type="match status" value="1"/>
</dbReference>
<dbReference type="GO" id="GO:0005524">
    <property type="term" value="F:ATP binding"/>
    <property type="evidence" value="ECO:0007669"/>
    <property type="project" value="InterPro"/>
</dbReference>
<dbReference type="InterPro" id="IPR000719">
    <property type="entry name" value="Prot_kinase_dom"/>
</dbReference>
<dbReference type="CDD" id="cd00180">
    <property type="entry name" value="PKc"/>
    <property type="match status" value="1"/>
</dbReference>
<dbReference type="PROSITE" id="PS00108">
    <property type="entry name" value="PROTEIN_KINASE_ST"/>
    <property type="match status" value="1"/>
</dbReference>
<evidence type="ECO:0000313" key="3">
    <source>
        <dbReference type="Proteomes" id="UP001320245"/>
    </source>
</evidence>
<dbReference type="Pfam" id="PF06985">
    <property type="entry name" value="HET"/>
    <property type="match status" value="1"/>
</dbReference>